<feature type="compositionally biased region" description="Low complexity" evidence="11">
    <location>
        <begin position="561"/>
        <end position="572"/>
    </location>
</feature>
<keyword evidence="8" id="KW-0564">Palmitate</keyword>
<dbReference type="GO" id="GO:0005783">
    <property type="term" value="C:endoplasmic reticulum"/>
    <property type="evidence" value="ECO:0007669"/>
    <property type="project" value="TreeGrafter"/>
</dbReference>
<feature type="transmembrane region" description="Helical" evidence="12">
    <location>
        <begin position="1277"/>
        <end position="1299"/>
    </location>
</feature>
<dbReference type="PROSITE" id="PS50216">
    <property type="entry name" value="DHHC"/>
    <property type="match status" value="1"/>
</dbReference>
<dbReference type="GeneID" id="40306188"/>
<keyword evidence="6 12" id="KW-1133">Transmembrane helix</keyword>
<evidence type="ECO:0000256" key="5">
    <source>
        <dbReference type="ARBA" id="ARBA00022692"/>
    </source>
</evidence>
<evidence type="ECO:0000256" key="4">
    <source>
        <dbReference type="ARBA" id="ARBA00022679"/>
    </source>
</evidence>
<dbReference type="PANTHER" id="PTHR22883:SF301">
    <property type="entry name" value="PALMITOYLTRANSFERASE ZDHHC12"/>
    <property type="match status" value="1"/>
</dbReference>
<feature type="compositionally biased region" description="Basic and acidic residues" evidence="11">
    <location>
        <begin position="298"/>
        <end position="312"/>
    </location>
</feature>
<feature type="region of interest" description="Disordered" evidence="11">
    <location>
        <begin position="1040"/>
        <end position="1206"/>
    </location>
</feature>
<comment type="similarity">
    <text evidence="2">Belongs to the DHHC palmitoyltransferase family.</text>
</comment>
<feature type="region of interest" description="Disordered" evidence="11">
    <location>
        <begin position="744"/>
        <end position="772"/>
    </location>
</feature>
<dbReference type="GO" id="GO:0005794">
    <property type="term" value="C:Golgi apparatus"/>
    <property type="evidence" value="ECO:0007669"/>
    <property type="project" value="TreeGrafter"/>
</dbReference>
<feature type="compositionally biased region" description="Low complexity" evidence="11">
    <location>
        <begin position="601"/>
        <end position="623"/>
    </location>
</feature>
<feature type="compositionally biased region" description="Basic and acidic residues" evidence="11">
    <location>
        <begin position="1169"/>
        <end position="1184"/>
    </location>
</feature>
<feature type="compositionally biased region" description="Basic residues" evidence="11">
    <location>
        <begin position="913"/>
        <end position="925"/>
    </location>
</feature>
<feature type="region of interest" description="Disordered" evidence="11">
    <location>
        <begin position="76"/>
        <end position="106"/>
    </location>
</feature>
<keyword evidence="15" id="KW-1185">Reference proteome</keyword>
<evidence type="ECO:0000256" key="2">
    <source>
        <dbReference type="ARBA" id="ARBA00008574"/>
    </source>
</evidence>
<feature type="compositionally biased region" description="Basic and acidic residues" evidence="11">
    <location>
        <begin position="1058"/>
        <end position="1073"/>
    </location>
</feature>
<comment type="subcellular location">
    <subcellularLocation>
        <location evidence="1">Endomembrane system</location>
        <topology evidence="1">Multi-pass membrane protein</topology>
    </subcellularLocation>
</comment>
<evidence type="ECO:0000256" key="10">
    <source>
        <dbReference type="ARBA" id="ARBA00023315"/>
    </source>
</evidence>
<feature type="region of interest" description="Disordered" evidence="11">
    <location>
        <begin position="978"/>
        <end position="1010"/>
    </location>
</feature>
<keyword evidence="9" id="KW-0449">Lipoprotein</keyword>
<feature type="region of interest" description="Disordered" evidence="11">
    <location>
        <begin position="276"/>
        <end position="335"/>
    </location>
</feature>
<accession>A0A2A9MN10</accession>
<dbReference type="PANTHER" id="PTHR22883">
    <property type="entry name" value="ZINC FINGER DHHC DOMAIN CONTAINING PROTEIN"/>
    <property type="match status" value="1"/>
</dbReference>
<dbReference type="VEuPathDB" id="ToxoDB:BESB_011260"/>
<gene>
    <name evidence="14" type="ORF">BESB_011260</name>
</gene>
<evidence type="ECO:0000256" key="7">
    <source>
        <dbReference type="ARBA" id="ARBA00023136"/>
    </source>
</evidence>
<evidence type="ECO:0000313" key="14">
    <source>
        <dbReference type="EMBL" id="PFH38784.1"/>
    </source>
</evidence>
<keyword evidence="10" id="KW-0012">Acyltransferase</keyword>
<evidence type="ECO:0000313" key="15">
    <source>
        <dbReference type="Proteomes" id="UP000224006"/>
    </source>
</evidence>
<feature type="region of interest" description="Disordered" evidence="11">
    <location>
        <begin position="1"/>
        <end position="31"/>
    </location>
</feature>
<feature type="compositionally biased region" description="Basic and acidic residues" evidence="11">
    <location>
        <begin position="948"/>
        <end position="957"/>
    </location>
</feature>
<evidence type="ECO:0000256" key="12">
    <source>
        <dbReference type="SAM" id="Phobius"/>
    </source>
</evidence>
<feature type="compositionally biased region" description="Basic residues" evidence="11">
    <location>
        <begin position="1195"/>
        <end position="1206"/>
    </location>
</feature>
<feature type="compositionally biased region" description="Low complexity" evidence="11">
    <location>
        <begin position="13"/>
        <end position="31"/>
    </location>
</feature>
<feature type="compositionally biased region" description="Basic and acidic residues" evidence="11">
    <location>
        <begin position="137"/>
        <end position="147"/>
    </location>
</feature>
<sequence>MQGQTRVGAAFYAGPASARRAPPSSCASATARPLKLPAARAPRHHRAGIAFEENAGLREAPVQETEMCVLVAAEEDDEHQDFDSSDGRAMPVWTDDSSSAVSAPETRLVPERRALSHCRWAQPPPCARASSRPGPQPRRDLAKPDRGDGTARFVVPAVVMVMRTLVLALLVSASPRLSLFSNPAPEAFFLWTLVLLTVLAYLRTSLGDPGYLNYCPSTLLSPSETGRLLRRRSVDSRALERKKSRAADLALAIEDASLVPRRDGVARCRAENGWRSAGRDCGGGSGEEGDSNPRGGVRRPERDGAAGRRREGDLEEDNEARDREASREERYGAQPLFYSRTERLRRLEEASRAASRSRRERTPAEEEDESWRTGGETEGGEALQELLSGEERGESSCFSSEEENEVSDGFQDFIGDDDTVPPDDAFQRHTGFPAFTSTDLPAYLRPQASTPSAEFHTVPTHMSPPSVPCLSAALTPPSSACLSPPVAPADVCSGFPRPHPTAAPAAVLPRGSSCVSRSSFASSAASRGCPPPLSPGGAAAEPDEEAPALGTPTFQSLPPMGAGRPASSSSSEGEGDARRGGGRRLRAAGASGYPSPFLLQPSAAGSRADGPAAAAPSFARSSPSLPPSAHPQAVTFSLPGDEGASRRGLEPLSLLDRSPQGAEAKDLGTVGVYLPMPPSAPCADPAGGASRRAEVAGGRTESARADVVREGRGKDARALYFLDEVEEEEDEVFDDIPLASSPSRPEILVGRASDGGGRSRSSGFPLFSPQDQASALGRGGCPPFLPFSDVYASCNRVFHFDSSTVPDSALSPSSVLSSPAYSFLPLSRSPFFDHADRSLSRAAPRARRESWGGISSSSDDEGRSDPKDTPGPVEEPESPGRDASRRRSRRASTGSAEEGGGRPQASDDELAAQRRHGRRSGRARLARSASMSPLDLSEEEAGAASGGERGRRGEKGAWKNNRFSLFLHSHKRTLKGDKYQLLSEEDDGGEHSCDRKERRRLSEGDERGRAPLRLREEKRGIPLGLLKAEPRTDSRELLIELSPITVSRPRPVAGPTAPRRDGGRDKSDEREWRAAAVRSGEGGRLETGEGSSVLSAIRGDERARSSDGGANGGDGDFSCGNDEDSEIDEDDRRLRSWAPEKPSREPPTRGVSAPERLSDADGRQTSAETPRRLRAGGDEGAWKEVDEEESDAEGRRRHRGRRKAKKRELLQDDKGIFHVSRRQIYQASIKLRFCQICCMYQPLRTKHCPQCGRCTRTHDHHCPWIGTCVAEENRVYFYFYLLLQALELLVVAGFYIRALVWQSEGHIQNPFYFVTLFLTLMFCLFLSCMVSCLFCYHTYLMVSNLTTWESMAWHRISYLKDVPESKGSPFDRGILTNTYIYCFPPSCCPTLRCFLRPLLRVCLLPVWRVAAFVVARALSPCLRFGRRRLCGARAFRGTGSAGRAARARTRAERAYAGRRALGGFLCGPNGEIWWEPGSSRASKGFGHSFCRQLLED</sequence>
<feature type="compositionally biased region" description="Basic and acidic residues" evidence="11">
    <location>
        <begin position="320"/>
        <end position="331"/>
    </location>
</feature>
<feature type="region of interest" description="Disordered" evidence="11">
    <location>
        <begin position="350"/>
        <end position="438"/>
    </location>
</feature>
<dbReference type="KEGG" id="bbes:BESB_011260"/>
<feature type="transmembrane region" description="Helical" evidence="12">
    <location>
        <begin position="1311"/>
        <end position="1339"/>
    </location>
</feature>
<dbReference type="Proteomes" id="UP000224006">
    <property type="component" value="Chromosome I"/>
</dbReference>
<organism evidence="14 15">
    <name type="scientific">Besnoitia besnoiti</name>
    <name type="common">Apicomplexan protozoan</name>
    <dbReference type="NCBI Taxonomy" id="94643"/>
    <lineage>
        <taxon>Eukaryota</taxon>
        <taxon>Sar</taxon>
        <taxon>Alveolata</taxon>
        <taxon>Apicomplexa</taxon>
        <taxon>Conoidasida</taxon>
        <taxon>Coccidia</taxon>
        <taxon>Eucoccidiorida</taxon>
        <taxon>Eimeriorina</taxon>
        <taxon>Sarcocystidae</taxon>
        <taxon>Besnoitia</taxon>
    </lineage>
</organism>
<feature type="region of interest" description="Disordered" evidence="11">
    <location>
        <begin position="521"/>
        <end position="708"/>
    </location>
</feature>
<dbReference type="EC" id="2.3.1.225" evidence="3"/>
<keyword evidence="5 12" id="KW-0812">Transmembrane</keyword>
<dbReference type="STRING" id="94643.A0A2A9MN10"/>
<evidence type="ECO:0000259" key="13">
    <source>
        <dbReference type="Pfam" id="PF01529"/>
    </source>
</evidence>
<evidence type="ECO:0000256" key="1">
    <source>
        <dbReference type="ARBA" id="ARBA00004127"/>
    </source>
</evidence>
<name>A0A2A9MN10_BESBE</name>
<dbReference type="Pfam" id="PF01529">
    <property type="entry name" value="DHHC"/>
    <property type="match status" value="1"/>
</dbReference>
<dbReference type="OrthoDB" id="333031at2759"/>
<protein>
    <recommendedName>
        <fullName evidence="3">protein S-acyltransferase</fullName>
        <ecNumber evidence="3">2.3.1.225</ecNumber>
    </recommendedName>
</protein>
<evidence type="ECO:0000256" key="9">
    <source>
        <dbReference type="ARBA" id="ARBA00023288"/>
    </source>
</evidence>
<dbReference type="InterPro" id="IPR039859">
    <property type="entry name" value="PFA4/ZDH16/20/ERF2-like"/>
</dbReference>
<feature type="compositionally biased region" description="Basic and acidic residues" evidence="11">
    <location>
        <begin position="989"/>
        <end position="1010"/>
    </location>
</feature>
<dbReference type="EMBL" id="NWUJ01000001">
    <property type="protein sequence ID" value="PFH38784.1"/>
    <property type="molecule type" value="Genomic_DNA"/>
</dbReference>
<dbReference type="InterPro" id="IPR001594">
    <property type="entry name" value="Palmitoyltrfase_DHHC"/>
</dbReference>
<comment type="caution">
    <text evidence="14">The sequence shown here is derived from an EMBL/GenBank/DDBJ whole genome shotgun (WGS) entry which is preliminary data.</text>
</comment>
<dbReference type="GO" id="GO:0006612">
    <property type="term" value="P:protein targeting to membrane"/>
    <property type="evidence" value="ECO:0007669"/>
    <property type="project" value="TreeGrafter"/>
</dbReference>
<dbReference type="GO" id="GO:0019706">
    <property type="term" value="F:protein-cysteine S-palmitoyltransferase activity"/>
    <property type="evidence" value="ECO:0007669"/>
    <property type="project" value="UniProtKB-EC"/>
</dbReference>
<keyword evidence="4" id="KW-0808">Transferase</keyword>
<proteinExistence type="inferred from homology"/>
<feature type="region of interest" description="Disordered" evidence="11">
    <location>
        <begin position="834"/>
        <end position="962"/>
    </location>
</feature>
<evidence type="ECO:0000256" key="8">
    <source>
        <dbReference type="ARBA" id="ARBA00023139"/>
    </source>
</evidence>
<reference evidence="14 15" key="1">
    <citation type="submission" date="2017-09" db="EMBL/GenBank/DDBJ databases">
        <title>Genome sequencing of Besnoitia besnoiti strain Bb-Ger1.</title>
        <authorList>
            <person name="Schares G."/>
            <person name="Venepally P."/>
            <person name="Lorenzi H.A."/>
        </authorList>
    </citation>
    <scope>NUCLEOTIDE SEQUENCE [LARGE SCALE GENOMIC DNA]</scope>
    <source>
        <strain evidence="14 15">Bb-Ger1</strain>
    </source>
</reference>
<evidence type="ECO:0000256" key="6">
    <source>
        <dbReference type="ARBA" id="ARBA00022989"/>
    </source>
</evidence>
<evidence type="ECO:0000256" key="3">
    <source>
        <dbReference type="ARBA" id="ARBA00012210"/>
    </source>
</evidence>
<feature type="region of interest" description="Disordered" evidence="11">
    <location>
        <begin position="121"/>
        <end position="147"/>
    </location>
</feature>
<dbReference type="RefSeq" id="XP_029222793.1">
    <property type="nucleotide sequence ID" value="XM_029359880.1"/>
</dbReference>
<keyword evidence="7 12" id="KW-0472">Membrane</keyword>
<evidence type="ECO:0000256" key="11">
    <source>
        <dbReference type="SAM" id="MobiDB-lite"/>
    </source>
</evidence>
<feature type="domain" description="Palmitoyltransferase DHHC" evidence="13">
    <location>
        <begin position="1230"/>
        <end position="1353"/>
    </location>
</feature>